<feature type="signal peptide" evidence="1">
    <location>
        <begin position="1"/>
        <end position="15"/>
    </location>
</feature>
<keyword evidence="1" id="KW-0732">Signal</keyword>
<sequence>MRLLTLLTLLPAALSLPTESLDFSDHGLLARADPSLTGYLGVFFLGDKPSIYFYLSNGNNALSMTALNKGSPVINPTKGTLGVRDPSIISGGGDEKGKKWYIIGTDLNIGKTTWDASQRTGSRGIFVWESTDLLTWTSERLVTVEDSTAGMVWAPSSIFDAERGEYMVYWASKFYPSSDPKHTGSPSSIRIRYAHTKDFKTFSAPKDYIDRSPTNIIDMEFLPLGNTSFARFMKDESAKTVFCEVSTTGLFGTWTRPGGTNAVIASGVEGPAPYWDNLTPGKAHVLLDFYGGDGYRPYESADVAGGKWAASERAGWPKNLRHGSVMPVTGRRWML</sequence>
<reference evidence="2" key="1">
    <citation type="submission" date="2022-10" db="EMBL/GenBank/DDBJ databases">
        <title>Tapping the CABI collections for fungal endophytes: first genome assemblies for Collariella, Neodidymelliopsis, Ascochyta clinopodiicola, Didymella pomorum, Didymosphaeria variabile, Neocosmospora piperis and Neocucurbitaria cava.</title>
        <authorList>
            <person name="Hill R."/>
        </authorList>
    </citation>
    <scope>NUCLEOTIDE SEQUENCE</scope>
    <source>
        <strain evidence="2">IMI 356814</strain>
    </source>
</reference>
<comment type="caution">
    <text evidence="2">The sequence shown here is derived from an EMBL/GenBank/DDBJ whole genome shotgun (WGS) entry which is preliminary data.</text>
</comment>
<dbReference type="OrthoDB" id="19657at2759"/>
<accession>A0A9W8YG64</accession>
<evidence type="ECO:0008006" key="4">
    <source>
        <dbReference type="Google" id="ProtNLM"/>
    </source>
</evidence>
<proteinExistence type="predicted"/>
<name>A0A9W8YG64_9PLEO</name>
<organism evidence="2 3">
    <name type="scientific">Neocucurbitaria cava</name>
    <dbReference type="NCBI Taxonomy" id="798079"/>
    <lineage>
        <taxon>Eukaryota</taxon>
        <taxon>Fungi</taxon>
        <taxon>Dikarya</taxon>
        <taxon>Ascomycota</taxon>
        <taxon>Pezizomycotina</taxon>
        <taxon>Dothideomycetes</taxon>
        <taxon>Pleosporomycetidae</taxon>
        <taxon>Pleosporales</taxon>
        <taxon>Pleosporineae</taxon>
        <taxon>Cucurbitariaceae</taxon>
        <taxon>Neocucurbitaria</taxon>
    </lineage>
</organism>
<evidence type="ECO:0000256" key="1">
    <source>
        <dbReference type="SAM" id="SignalP"/>
    </source>
</evidence>
<dbReference type="Proteomes" id="UP001140560">
    <property type="component" value="Unassembled WGS sequence"/>
</dbReference>
<keyword evidence="3" id="KW-1185">Reference proteome</keyword>
<dbReference type="InterPro" id="IPR050727">
    <property type="entry name" value="GH43_arabinanases"/>
</dbReference>
<dbReference type="AlphaFoldDB" id="A0A9W8YG64"/>
<protein>
    <recommendedName>
        <fullName evidence="4">Glycoside hydrolase family 43 protein</fullName>
    </recommendedName>
</protein>
<dbReference type="PANTHER" id="PTHR43301">
    <property type="entry name" value="ARABINAN ENDO-1,5-ALPHA-L-ARABINOSIDASE"/>
    <property type="match status" value="1"/>
</dbReference>
<evidence type="ECO:0000313" key="2">
    <source>
        <dbReference type="EMBL" id="KAJ4377500.1"/>
    </source>
</evidence>
<dbReference type="CDD" id="cd08983">
    <property type="entry name" value="GH43_Bt3655-like"/>
    <property type="match status" value="1"/>
</dbReference>
<dbReference type="InterPro" id="IPR023296">
    <property type="entry name" value="Glyco_hydro_beta-prop_sf"/>
</dbReference>
<dbReference type="PANTHER" id="PTHR43301:SF8">
    <property type="entry name" value="ARABINOSIDASE-RELATED"/>
    <property type="match status" value="1"/>
</dbReference>
<dbReference type="Gene3D" id="2.115.10.20">
    <property type="entry name" value="Glycosyl hydrolase domain, family 43"/>
    <property type="match status" value="1"/>
</dbReference>
<dbReference type="SUPFAM" id="SSF75005">
    <property type="entry name" value="Arabinanase/levansucrase/invertase"/>
    <property type="match status" value="1"/>
</dbReference>
<dbReference type="EMBL" id="JAPEUY010000001">
    <property type="protein sequence ID" value="KAJ4377500.1"/>
    <property type="molecule type" value="Genomic_DNA"/>
</dbReference>
<feature type="chain" id="PRO_5040911023" description="Glycoside hydrolase family 43 protein" evidence="1">
    <location>
        <begin position="16"/>
        <end position="335"/>
    </location>
</feature>
<evidence type="ECO:0000313" key="3">
    <source>
        <dbReference type="Proteomes" id="UP001140560"/>
    </source>
</evidence>
<gene>
    <name evidence="2" type="ORF">N0V83_000325</name>
</gene>